<reference evidence="2 3" key="1">
    <citation type="journal article" date="2015" name="Genome Announc.">
        <title>Draft Genome Sequences of Marine Isolates of Thalassomonas viridans and Thalassomonas actiniarum.</title>
        <authorList>
            <person name="Olonade I."/>
            <person name="van Zyl L.J."/>
            <person name="Trindade M."/>
        </authorList>
    </citation>
    <scope>NUCLEOTIDE SEQUENCE [LARGE SCALE GENOMIC DNA]</scope>
    <source>
        <strain evidence="2 3">A5K-106</strain>
    </source>
</reference>
<dbReference type="InterPro" id="IPR036415">
    <property type="entry name" value="Lamin_tail_dom_sf"/>
</dbReference>
<proteinExistence type="predicted"/>
<dbReference type="InterPro" id="IPR001322">
    <property type="entry name" value="Lamin_tail_dom"/>
</dbReference>
<evidence type="ECO:0000259" key="1">
    <source>
        <dbReference type="PROSITE" id="PS51841"/>
    </source>
</evidence>
<organism evidence="2 3">
    <name type="scientific">Thalassomonas actiniarum</name>
    <dbReference type="NCBI Taxonomy" id="485447"/>
    <lineage>
        <taxon>Bacteria</taxon>
        <taxon>Pseudomonadati</taxon>
        <taxon>Pseudomonadota</taxon>
        <taxon>Gammaproteobacteria</taxon>
        <taxon>Alteromonadales</taxon>
        <taxon>Colwelliaceae</taxon>
        <taxon>Thalassomonas</taxon>
    </lineage>
</organism>
<gene>
    <name evidence="2" type="ORF">SG35_022810</name>
</gene>
<dbReference type="Proteomes" id="UP000032568">
    <property type="component" value="Chromosome"/>
</dbReference>
<dbReference type="RefSeq" id="WP_053042726.1">
    <property type="nucleotide sequence ID" value="NZ_CP059735.1"/>
</dbReference>
<feature type="domain" description="LTD" evidence="1">
    <location>
        <begin position="186"/>
        <end position="281"/>
    </location>
</feature>
<dbReference type="Gene3D" id="2.60.40.1260">
    <property type="entry name" value="Lamin Tail domain"/>
    <property type="match status" value="2"/>
</dbReference>
<dbReference type="EMBL" id="CP059735">
    <property type="protein sequence ID" value="WDD98086.1"/>
    <property type="molecule type" value="Genomic_DNA"/>
</dbReference>
<protein>
    <submittedName>
        <fullName evidence="2">Lamin tail domain-containing protein</fullName>
    </submittedName>
</protein>
<name>A0AAE9YNU3_9GAMM</name>
<keyword evidence="3" id="KW-1185">Reference proteome</keyword>
<sequence length="283" mass="31777">MSDFNKETFLQQLSDVQFSSDVQNSWNSLESGVLEHARLIHQKRVDNCQPGSAFNDWWLSCCQLLAPRQVVIKGLDFEGKEGGEYIELFNNGPLILDLAGWRINAGSEGQDMIFPENTLCYPGKSLRIYTDKAGELSFNSKQAVWNNRGDAAFLFDASGELVSSWRYGVKAHDAIEITNICFDGKEKYTEADEYAELANLSSGWLDLSGWQLSAGKDQNFTFPEGAVLKPNAKIRVYTNHVDQESGGFSFNSPRAIWNNKGDIGKLSDYKGNIVREYRYGAHK</sequence>
<accession>A0AAE9YNU3</accession>
<dbReference type="AlphaFoldDB" id="A0AAE9YNU3"/>
<feature type="domain" description="LTD" evidence="1">
    <location>
        <begin position="67"/>
        <end position="171"/>
    </location>
</feature>
<dbReference type="PROSITE" id="PS51841">
    <property type="entry name" value="LTD"/>
    <property type="match status" value="2"/>
</dbReference>
<dbReference type="Pfam" id="PF00932">
    <property type="entry name" value="LTD"/>
    <property type="match status" value="2"/>
</dbReference>
<dbReference type="SUPFAM" id="SSF74853">
    <property type="entry name" value="Lamin A/C globular tail domain"/>
    <property type="match status" value="2"/>
</dbReference>
<evidence type="ECO:0000313" key="3">
    <source>
        <dbReference type="Proteomes" id="UP000032568"/>
    </source>
</evidence>
<evidence type="ECO:0000313" key="2">
    <source>
        <dbReference type="EMBL" id="WDD98086.1"/>
    </source>
</evidence>
<dbReference type="KEGG" id="tact:SG35_022810"/>
<reference evidence="2 3" key="2">
    <citation type="journal article" date="2022" name="Mar. Drugs">
        <title>Bioassay-Guided Fractionation Leads to the Detection of Cholic Acid Generated by the Rare Thalassomonas sp.</title>
        <authorList>
            <person name="Pheiffer F."/>
            <person name="Schneider Y.K."/>
            <person name="Hansen E.H."/>
            <person name="Andersen J.H."/>
            <person name="Isaksson J."/>
            <person name="Busche T."/>
            <person name="R C."/>
            <person name="Kalinowski J."/>
            <person name="Zyl L.V."/>
            <person name="Trindade M."/>
        </authorList>
    </citation>
    <scope>NUCLEOTIDE SEQUENCE [LARGE SCALE GENOMIC DNA]</scope>
    <source>
        <strain evidence="2 3">A5K-106</strain>
    </source>
</reference>